<name>A0ABR3NU95_9TELE</name>
<evidence type="ECO:0000313" key="1">
    <source>
        <dbReference type="EMBL" id="KAL1280519.1"/>
    </source>
</evidence>
<reference evidence="1 2" key="1">
    <citation type="submission" date="2023-09" db="EMBL/GenBank/DDBJ databases">
        <authorList>
            <person name="Wang M."/>
        </authorList>
    </citation>
    <scope>NUCLEOTIDE SEQUENCE [LARGE SCALE GENOMIC DNA]</scope>
    <source>
        <strain evidence="1">GT-2023</strain>
        <tissue evidence="1">Liver</tissue>
    </source>
</reference>
<organism evidence="1 2">
    <name type="scientific">Cirrhinus molitorella</name>
    <name type="common">mud carp</name>
    <dbReference type="NCBI Taxonomy" id="172907"/>
    <lineage>
        <taxon>Eukaryota</taxon>
        <taxon>Metazoa</taxon>
        <taxon>Chordata</taxon>
        <taxon>Craniata</taxon>
        <taxon>Vertebrata</taxon>
        <taxon>Euteleostomi</taxon>
        <taxon>Actinopterygii</taxon>
        <taxon>Neopterygii</taxon>
        <taxon>Teleostei</taxon>
        <taxon>Ostariophysi</taxon>
        <taxon>Cypriniformes</taxon>
        <taxon>Cyprinidae</taxon>
        <taxon>Labeoninae</taxon>
        <taxon>Labeonini</taxon>
        <taxon>Cirrhinus</taxon>
    </lineage>
</organism>
<accession>A0ABR3NU95</accession>
<proteinExistence type="predicted"/>
<gene>
    <name evidence="1" type="ORF">QQF64_015119</name>
</gene>
<keyword evidence="2" id="KW-1185">Reference proteome</keyword>
<dbReference type="Proteomes" id="UP001558613">
    <property type="component" value="Unassembled WGS sequence"/>
</dbReference>
<evidence type="ECO:0000313" key="2">
    <source>
        <dbReference type="Proteomes" id="UP001558613"/>
    </source>
</evidence>
<sequence length="116" mass="13105">MYQLHTSCFIVVTPQASVLSTISPPMEMKGVCCKFLSFPQHGLICQLPRACLNLIHLWLLKLLSRPLSIRKDREWVKGFASWSRRAAIEAVGHDLVLHVRVSVSQKKRAALSKLLV</sequence>
<protein>
    <submittedName>
        <fullName evidence="1">Uncharacterized protein</fullName>
    </submittedName>
</protein>
<comment type="caution">
    <text evidence="1">The sequence shown here is derived from an EMBL/GenBank/DDBJ whole genome shotgun (WGS) entry which is preliminary data.</text>
</comment>
<dbReference type="EMBL" id="JAYMGO010000002">
    <property type="protein sequence ID" value="KAL1280519.1"/>
    <property type="molecule type" value="Genomic_DNA"/>
</dbReference>